<proteinExistence type="predicted"/>
<sequence length="264" mass="30277">MFKTYKEVFGVTHVLLRVSGFLNFGRKHTLFRTFHQIYQSIAYLTFLLFTVGTILQLFVIREDSHLVYTSLSATLGTGGIFVKTTLLMRKRIRIGALQKQINETLVAGEDAEEPGVRQFYEKAVKEMKHMYTMVYVMTAVLITMWIVSGVVASLSDVPKTVPLPNWVPWDVDYLPLYIFTVFYQGHGAYFVGLTGVSINLTIFGSVIQLCSEFDVLTKNILDVKKWCENAIENGREKFRVLDAKENLAVERLLLKNVRHHQRII</sequence>
<dbReference type="GO" id="GO:0005886">
    <property type="term" value="C:plasma membrane"/>
    <property type="evidence" value="ECO:0007669"/>
    <property type="project" value="UniProtKB-SubCell"/>
</dbReference>
<reference evidence="11 12" key="1">
    <citation type="submission" date="2023-10" db="EMBL/GenBank/DDBJ databases">
        <title>Genomes of two closely related lineages of the louse Polyplax serrata with different host specificities.</title>
        <authorList>
            <person name="Martinu J."/>
            <person name="Tarabai H."/>
            <person name="Stefka J."/>
            <person name="Hypsa V."/>
        </authorList>
    </citation>
    <scope>NUCLEOTIDE SEQUENCE [LARGE SCALE GENOMIC DNA]</scope>
    <source>
        <strain evidence="11">HR10_N</strain>
    </source>
</reference>
<feature type="transmembrane region" description="Helical" evidence="10">
    <location>
        <begin position="41"/>
        <end position="60"/>
    </location>
</feature>
<evidence type="ECO:0000256" key="10">
    <source>
        <dbReference type="SAM" id="Phobius"/>
    </source>
</evidence>
<feature type="transmembrane region" description="Helical" evidence="10">
    <location>
        <begin position="174"/>
        <end position="198"/>
    </location>
</feature>
<feature type="transmembrane region" description="Helical" evidence="10">
    <location>
        <begin position="132"/>
        <end position="154"/>
    </location>
</feature>
<accession>A0AAN8P457</accession>
<dbReference type="GO" id="GO:0007165">
    <property type="term" value="P:signal transduction"/>
    <property type="evidence" value="ECO:0007669"/>
    <property type="project" value="UniProtKB-KW"/>
</dbReference>
<keyword evidence="4 10" id="KW-0812">Transmembrane</keyword>
<dbReference type="Pfam" id="PF02949">
    <property type="entry name" value="7tm_6"/>
    <property type="match status" value="1"/>
</dbReference>
<evidence type="ECO:0000313" key="11">
    <source>
        <dbReference type="EMBL" id="KAK6636814.1"/>
    </source>
</evidence>
<dbReference type="GO" id="GO:0004984">
    <property type="term" value="F:olfactory receptor activity"/>
    <property type="evidence" value="ECO:0007669"/>
    <property type="project" value="InterPro"/>
</dbReference>
<evidence type="ECO:0000313" key="12">
    <source>
        <dbReference type="Proteomes" id="UP001372834"/>
    </source>
</evidence>
<evidence type="ECO:0000256" key="1">
    <source>
        <dbReference type="ARBA" id="ARBA00004651"/>
    </source>
</evidence>
<dbReference type="Proteomes" id="UP001372834">
    <property type="component" value="Unassembled WGS sequence"/>
</dbReference>
<keyword evidence="8" id="KW-0675">Receptor</keyword>
<keyword evidence="7 10" id="KW-0472">Membrane</keyword>
<feature type="transmembrane region" description="Helical" evidence="10">
    <location>
        <begin position="66"/>
        <end position="88"/>
    </location>
</feature>
<comment type="subcellular location">
    <subcellularLocation>
        <location evidence="1">Cell membrane</location>
        <topology evidence="1">Multi-pass membrane protein</topology>
    </subcellularLocation>
</comment>
<evidence type="ECO:0000256" key="3">
    <source>
        <dbReference type="ARBA" id="ARBA00022606"/>
    </source>
</evidence>
<evidence type="ECO:0008006" key="13">
    <source>
        <dbReference type="Google" id="ProtNLM"/>
    </source>
</evidence>
<evidence type="ECO:0000256" key="5">
    <source>
        <dbReference type="ARBA" id="ARBA00022725"/>
    </source>
</evidence>
<comment type="caution">
    <text evidence="11">The sequence shown here is derived from an EMBL/GenBank/DDBJ whole genome shotgun (WGS) entry which is preliminary data.</text>
</comment>
<keyword evidence="2" id="KW-1003">Cell membrane</keyword>
<dbReference type="PANTHER" id="PTHR21137">
    <property type="entry name" value="ODORANT RECEPTOR"/>
    <property type="match status" value="1"/>
</dbReference>
<dbReference type="PANTHER" id="PTHR21137:SF35">
    <property type="entry name" value="ODORANT RECEPTOR 19A-RELATED"/>
    <property type="match status" value="1"/>
</dbReference>
<evidence type="ECO:0000256" key="6">
    <source>
        <dbReference type="ARBA" id="ARBA00022989"/>
    </source>
</evidence>
<keyword evidence="6 10" id="KW-1133">Transmembrane helix</keyword>
<keyword evidence="5" id="KW-0552">Olfaction</keyword>
<dbReference type="EMBL" id="JAWJWE010000004">
    <property type="protein sequence ID" value="KAK6636814.1"/>
    <property type="molecule type" value="Genomic_DNA"/>
</dbReference>
<evidence type="ECO:0000256" key="4">
    <source>
        <dbReference type="ARBA" id="ARBA00022692"/>
    </source>
</evidence>
<evidence type="ECO:0000256" key="9">
    <source>
        <dbReference type="ARBA" id="ARBA00023224"/>
    </source>
</evidence>
<protein>
    <recommendedName>
        <fullName evidence="13">Odorant receptor</fullName>
    </recommendedName>
</protein>
<keyword evidence="9" id="KW-0807">Transducer</keyword>
<evidence type="ECO:0000256" key="2">
    <source>
        <dbReference type="ARBA" id="ARBA00022475"/>
    </source>
</evidence>
<dbReference type="InterPro" id="IPR004117">
    <property type="entry name" value="7tm6_olfct_rcpt"/>
</dbReference>
<evidence type="ECO:0000256" key="7">
    <source>
        <dbReference type="ARBA" id="ARBA00023136"/>
    </source>
</evidence>
<name>A0AAN8P457_POLSC</name>
<dbReference type="AlphaFoldDB" id="A0AAN8P457"/>
<gene>
    <name evidence="11" type="ORF">RUM43_010477</name>
</gene>
<keyword evidence="3" id="KW-0716">Sensory transduction</keyword>
<organism evidence="11 12">
    <name type="scientific">Polyplax serrata</name>
    <name type="common">Common mouse louse</name>
    <dbReference type="NCBI Taxonomy" id="468196"/>
    <lineage>
        <taxon>Eukaryota</taxon>
        <taxon>Metazoa</taxon>
        <taxon>Ecdysozoa</taxon>
        <taxon>Arthropoda</taxon>
        <taxon>Hexapoda</taxon>
        <taxon>Insecta</taxon>
        <taxon>Pterygota</taxon>
        <taxon>Neoptera</taxon>
        <taxon>Paraneoptera</taxon>
        <taxon>Psocodea</taxon>
        <taxon>Troctomorpha</taxon>
        <taxon>Phthiraptera</taxon>
        <taxon>Anoplura</taxon>
        <taxon>Polyplacidae</taxon>
        <taxon>Polyplax</taxon>
    </lineage>
</organism>
<evidence type="ECO:0000256" key="8">
    <source>
        <dbReference type="ARBA" id="ARBA00023170"/>
    </source>
</evidence>
<dbReference type="GO" id="GO:0005549">
    <property type="term" value="F:odorant binding"/>
    <property type="evidence" value="ECO:0007669"/>
    <property type="project" value="InterPro"/>
</dbReference>